<dbReference type="PROSITE" id="PS00674">
    <property type="entry name" value="AAA"/>
    <property type="match status" value="1"/>
</dbReference>
<proteinExistence type="inferred from homology"/>
<dbReference type="EMBL" id="KN840570">
    <property type="protein sequence ID" value="KIP04540.1"/>
    <property type="molecule type" value="Genomic_DNA"/>
</dbReference>
<dbReference type="Pfam" id="PF00004">
    <property type="entry name" value="AAA"/>
    <property type="match status" value="1"/>
</dbReference>
<protein>
    <recommendedName>
        <fullName evidence="3">AAA+ ATPase domain-containing protein</fullName>
    </recommendedName>
</protein>
<dbReference type="InterPro" id="IPR003960">
    <property type="entry name" value="ATPase_AAA_CS"/>
</dbReference>
<dbReference type="InterPro" id="IPR003593">
    <property type="entry name" value="AAA+_ATPase"/>
</dbReference>
<keyword evidence="5" id="KW-1185">Reference proteome</keyword>
<feature type="region of interest" description="Disordered" evidence="2">
    <location>
        <begin position="437"/>
        <end position="458"/>
    </location>
</feature>
<sequence length="537" mass="60322">MAAQHENNEPFILITREEDFTRPSAASSAGKDPLSGPWAERGSAKFEDAIGFGARKLRELYPKHTVIPFTYGINLLSFPKAYMQPISPPEMIANAVFVPLARKMGQSAGVLVDNVRFGAFSVAWQNYDYILYVMQYLHGAFETTQHFLLHEGPEEVARALLHAAGLWTNDLHEEIYVFDSGYWSKDANLWTEVQKADWEDVILEDGFKKNLQKDVFGFFDSEELYKSLAIPWKRGIIMFGPPGNGKTISMKAIMKDADAKGYAPLYVKSFRSWKGEEGAMVDVFSHARRMAPCVVVLEDLDSLINPGNRSFFLNQLDGLESNDGLLVIGTTNHLENIDPALRDRPSRFDRKFLFDNPTRGDRILYVQYWQNKLKSNKSIEFPDSLVEEVADATTDFSFAFLKEVFVSTLVILAGYNDGDDKPTFKEELNKQITALKKQLDHSPKNEIRPGQGELPGAWVRNPAQLPQFSERGHLDLRAVNQPRIYSTDPGLGRAQHPLMPGELAAPGDGSSEQTTRDGRDMRSRALAAAALGRSFLF</sequence>
<dbReference type="Proteomes" id="UP000053257">
    <property type="component" value="Unassembled WGS sequence"/>
</dbReference>
<reference evidence="4 5" key="1">
    <citation type="journal article" date="2014" name="PLoS Genet.">
        <title>Analysis of the Phlebiopsis gigantea genome, transcriptome and secretome provides insight into its pioneer colonization strategies of wood.</title>
        <authorList>
            <person name="Hori C."/>
            <person name="Ishida T."/>
            <person name="Igarashi K."/>
            <person name="Samejima M."/>
            <person name="Suzuki H."/>
            <person name="Master E."/>
            <person name="Ferreira P."/>
            <person name="Ruiz-Duenas F.J."/>
            <person name="Held B."/>
            <person name="Canessa P."/>
            <person name="Larrondo L.F."/>
            <person name="Schmoll M."/>
            <person name="Druzhinina I.S."/>
            <person name="Kubicek C.P."/>
            <person name="Gaskell J.A."/>
            <person name="Kersten P."/>
            <person name="St John F."/>
            <person name="Glasner J."/>
            <person name="Sabat G."/>
            <person name="Splinter BonDurant S."/>
            <person name="Syed K."/>
            <person name="Yadav J."/>
            <person name="Mgbeahuruike A.C."/>
            <person name="Kovalchuk A."/>
            <person name="Asiegbu F.O."/>
            <person name="Lackner G."/>
            <person name="Hoffmeister D."/>
            <person name="Rencoret J."/>
            <person name="Gutierrez A."/>
            <person name="Sun H."/>
            <person name="Lindquist E."/>
            <person name="Barry K."/>
            <person name="Riley R."/>
            <person name="Grigoriev I.V."/>
            <person name="Henrissat B."/>
            <person name="Kues U."/>
            <person name="Berka R.M."/>
            <person name="Martinez A.T."/>
            <person name="Covert S.F."/>
            <person name="Blanchette R.A."/>
            <person name="Cullen D."/>
        </authorList>
    </citation>
    <scope>NUCLEOTIDE SEQUENCE [LARGE SCALE GENOMIC DNA]</scope>
    <source>
        <strain evidence="4 5">11061_1 CR5-6</strain>
    </source>
</reference>
<dbReference type="GO" id="GO:0042254">
    <property type="term" value="P:ribosome biogenesis"/>
    <property type="evidence" value="ECO:0007669"/>
    <property type="project" value="TreeGrafter"/>
</dbReference>
<accession>A0A0C3S776</accession>
<dbReference type="OrthoDB" id="2115716at2759"/>
<organism evidence="4 5">
    <name type="scientific">Phlebiopsis gigantea (strain 11061_1 CR5-6)</name>
    <name type="common">White-rot fungus</name>
    <name type="synonym">Peniophora gigantea</name>
    <dbReference type="NCBI Taxonomy" id="745531"/>
    <lineage>
        <taxon>Eukaryota</taxon>
        <taxon>Fungi</taxon>
        <taxon>Dikarya</taxon>
        <taxon>Basidiomycota</taxon>
        <taxon>Agaricomycotina</taxon>
        <taxon>Agaricomycetes</taxon>
        <taxon>Polyporales</taxon>
        <taxon>Phanerochaetaceae</taxon>
        <taxon>Phlebiopsis</taxon>
    </lineage>
</organism>
<dbReference type="PANTHER" id="PTHR23077">
    <property type="entry name" value="AAA-FAMILY ATPASE"/>
    <property type="match status" value="1"/>
</dbReference>
<dbReference type="SMART" id="SM00382">
    <property type="entry name" value="AAA"/>
    <property type="match status" value="1"/>
</dbReference>
<dbReference type="STRING" id="745531.A0A0C3S776"/>
<comment type="similarity">
    <text evidence="1">Belongs to the AAA ATPase family.</text>
</comment>
<dbReference type="AlphaFoldDB" id="A0A0C3S776"/>
<dbReference type="CDD" id="cd19481">
    <property type="entry name" value="RecA-like_protease"/>
    <property type="match status" value="1"/>
</dbReference>
<evidence type="ECO:0000259" key="3">
    <source>
        <dbReference type="SMART" id="SM00382"/>
    </source>
</evidence>
<evidence type="ECO:0000256" key="2">
    <source>
        <dbReference type="SAM" id="MobiDB-lite"/>
    </source>
</evidence>
<gene>
    <name evidence="4" type="ORF">PHLGIDRAFT_109385</name>
</gene>
<dbReference type="GO" id="GO:0003723">
    <property type="term" value="F:RNA binding"/>
    <property type="evidence" value="ECO:0007669"/>
    <property type="project" value="TreeGrafter"/>
</dbReference>
<dbReference type="GO" id="GO:0005524">
    <property type="term" value="F:ATP binding"/>
    <property type="evidence" value="ECO:0007669"/>
    <property type="project" value="UniProtKB-KW"/>
</dbReference>
<evidence type="ECO:0000313" key="5">
    <source>
        <dbReference type="Proteomes" id="UP000053257"/>
    </source>
</evidence>
<feature type="domain" description="AAA+ ATPase" evidence="3">
    <location>
        <begin position="232"/>
        <end position="358"/>
    </location>
</feature>
<dbReference type="InterPro" id="IPR050168">
    <property type="entry name" value="AAA_ATPase_domain"/>
</dbReference>
<dbReference type="InterPro" id="IPR027417">
    <property type="entry name" value="P-loop_NTPase"/>
</dbReference>
<dbReference type="SUPFAM" id="SSF52540">
    <property type="entry name" value="P-loop containing nucleoside triphosphate hydrolases"/>
    <property type="match status" value="1"/>
</dbReference>
<keyword evidence="1" id="KW-0067">ATP-binding</keyword>
<feature type="region of interest" description="Disordered" evidence="2">
    <location>
        <begin position="485"/>
        <end position="521"/>
    </location>
</feature>
<keyword evidence="1" id="KW-0547">Nucleotide-binding</keyword>
<dbReference type="HOGENOM" id="CLU_025506_0_0_1"/>
<evidence type="ECO:0000313" key="4">
    <source>
        <dbReference type="EMBL" id="KIP04540.1"/>
    </source>
</evidence>
<dbReference type="GO" id="GO:0016887">
    <property type="term" value="F:ATP hydrolysis activity"/>
    <property type="evidence" value="ECO:0007669"/>
    <property type="project" value="InterPro"/>
</dbReference>
<dbReference type="InterPro" id="IPR003959">
    <property type="entry name" value="ATPase_AAA_core"/>
</dbReference>
<dbReference type="Gene3D" id="3.40.50.300">
    <property type="entry name" value="P-loop containing nucleotide triphosphate hydrolases"/>
    <property type="match status" value="1"/>
</dbReference>
<name>A0A0C3S776_PHLG1</name>
<dbReference type="PANTHER" id="PTHR23077:SF132">
    <property type="entry name" value="ATP-DEPENDENT ZN PROTEASE"/>
    <property type="match status" value="1"/>
</dbReference>
<dbReference type="GO" id="GO:0005634">
    <property type="term" value="C:nucleus"/>
    <property type="evidence" value="ECO:0007669"/>
    <property type="project" value="TreeGrafter"/>
</dbReference>
<feature type="compositionally biased region" description="Basic and acidic residues" evidence="2">
    <location>
        <begin position="437"/>
        <end position="447"/>
    </location>
</feature>
<evidence type="ECO:0000256" key="1">
    <source>
        <dbReference type="RuleBase" id="RU003651"/>
    </source>
</evidence>
<dbReference type="GO" id="GO:1990275">
    <property type="term" value="F:preribosome binding"/>
    <property type="evidence" value="ECO:0007669"/>
    <property type="project" value="TreeGrafter"/>
</dbReference>